<reference evidence="3" key="1">
    <citation type="submission" date="2022-02" db="EMBL/GenBank/DDBJ databases">
        <title>Crop Bioprotection Bacillus Genome Sequencing.</title>
        <authorList>
            <person name="Dunlap C."/>
        </authorList>
    </citation>
    <scope>NUCLEOTIDE SEQUENCE</scope>
    <source>
        <strain evidence="3">98-1</strain>
    </source>
</reference>
<dbReference type="EMBL" id="JALAOH010000008">
    <property type="protein sequence ID" value="MCY8315998.1"/>
    <property type="molecule type" value="Genomic_DNA"/>
</dbReference>
<keyword evidence="3" id="KW-0449">Lipoprotein</keyword>
<keyword evidence="2" id="KW-0732">Signal</keyword>
<evidence type="ECO:0000313" key="3">
    <source>
        <dbReference type="EMBL" id="MCY8315998.1"/>
    </source>
</evidence>
<protein>
    <submittedName>
        <fullName evidence="3">Lipoprotein YvcA</fullName>
    </submittedName>
</protein>
<accession>A0AAP3FQK0</accession>
<sequence length="245" mass="27980">MKKIIFICFSLLLALTGGCSMNDNEKNSTNDNKTEAIKPKDMDPKELPQVPSFQDGKTREYMVSTIEEESGYYLLESELKGFRMLFPADGEYLPDYSTSNGKNSESIGFQSYNEKSNILLDAQISYYNKSSFINNPETMLHQISNENGYEGDFKKEKTDGKTVYTASKKSTFKNSDRKHNYSFGYFGYIASSDEECLGIVYSFIVRCKKDNKPCTLDEDQAKEKTDTLIHSITFFKNKKKSRDGE</sequence>
<feature type="signal peptide" evidence="2">
    <location>
        <begin position="1"/>
        <end position="21"/>
    </location>
</feature>
<name>A0AAP3FQK0_BACVA</name>
<organism evidence="3 4">
    <name type="scientific">Bacillus vallismortis</name>
    <dbReference type="NCBI Taxonomy" id="72361"/>
    <lineage>
        <taxon>Bacteria</taxon>
        <taxon>Bacillati</taxon>
        <taxon>Bacillota</taxon>
        <taxon>Bacilli</taxon>
        <taxon>Bacillales</taxon>
        <taxon>Bacillaceae</taxon>
        <taxon>Bacillus</taxon>
    </lineage>
</organism>
<dbReference type="AlphaFoldDB" id="A0AAP3FQK0"/>
<evidence type="ECO:0000256" key="2">
    <source>
        <dbReference type="SAM" id="SignalP"/>
    </source>
</evidence>
<dbReference type="RefSeq" id="WP_268525832.1">
    <property type="nucleotide sequence ID" value="NZ_JALAKO010000002.1"/>
</dbReference>
<dbReference type="PROSITE" id="PS51257">
    <property type="entry name" value="PROKAR_LIPOPROTEIN"/>
    <property type="match status" value="1"/>
</dbReference>
<dbReference type="Proteomes" id="UP001067121">
    <property type="component" value="Unassembled WGS sequence"/>
</dbReference>
<feature type="compositionally biased region" description="Basic and acidic residues" evidence="1">
    <location>
        <begin position="23"/>
        <end position="44"/>
    </location>
</feature>
<proteinExistence type="predicted"/>
<comment type="caution">
    <text evidence="3">The sequence shown here is derived from an EMBL/GenBank/DDBJ whole genome shotgun (WGS) entry which is preliminary data.</text>
</comment>
<feature type="chain" id="PRO_5042891744" evidence="2">
    <location>
        <begin position="22"/>
        <end position="245"/>
    </location>
</feature>
<feature type="region of interest" description="Disordered" evidence="1">
    <location>
        <begin position="22"/>
        <end position="44"/>
    </location>
</feature>
<gene>
    <name evidence="3" type="ORF">MOC71_04390</name>
</gene>
<evidence type="ECO:0000256" key="1">
    <source>
        <dbReference type="SAM" id="MobiDB-lite"/>
    </source>
</evidence>
<evidence type="ECO:0000313" key="4">
    <source>
        <dbReference type="Proteomes" id="UP001067121"/>
    </source>
</evidence>